<protein>
    <submittedName>
        <fullName evidence="2">Uncharacterized protein</fullName>
    </submittedName>
</protein>
<name>A0A0G4HFA4_9ALVE</name>
<reference evidence="2" key="1">
    <citation type="submission" date="2014-11" db="EMBL/GenBank/DDBJ databases">
        <authorList>
            <person name="Otto D Thomas"/>
            <person name="Naeem Raeece"/>
        </authorList>
    </citation>
    <scope>NUCLEOTIDE SEQUENCE</scope>
</reference>
<dbReference type="Gene3D" id="3.40.50.150">
    <property type="entry name" value="Vaccinia Virus protein VP39"/>
    <property type="match status" value="1"/>
</dbReference>
<feature type="compositionally biased region" description="Polar residues" evidence="1">
    <location>
        <begin position="184"/>
        <end position="196"/>
    </location>
</feature>
<dbReference type="VEuPathDB" id="CryptoDB:Cvel_26983"/>
<evidence type="ECO:0000313" key="2">
    <source>
        <dbReference type="EMBL" id="CEM42728.1"/>
    </source>
</evidence>
<proteinExistence type="predicted"/>
<feature type="region of interest" description="Disordered" evidence="1">
    <location>
        <begin position="93"/>
        <end position="117"/>
    </location>
</feature>
<organism evidence="2">
    <name type="scientific">Chromera velia CCMP2878</name>
    <dbReference type="NCBI Taxonomy" id="1169474"/>
    <lineage>
        <taxon>Eukaryota</taxon>
        <taxon>Sar</taxon>
        <taxon>Alveolata</taxon>
        <taxon>Colpodellida</taxon>
        <taxon>Chromeraceae</taxon>
        <taxon>Chromera</taxon>
    </lineage>
</organism>
<feature type="region of interest" description="Disordered" evidence="1">
    <location>
        <begin position="296"/>
        <end position="327"/>
    </location>
</feature>
<evidence type="ECO:0000256" key="1">
    <source>
        <dbReference type="SAM" id="MobiDB-lite"/>
    </source>
</evidence>
<sequence length="511" mass="56003">MMMYLLRREKRKLGESFTEDKFLQDCSGRDFYRDGLSEADAAEDFKAVLSDCNFISTLKANSILRWFTKDLRDLSETEKREVFERVRGATREGGVSSVSHLEPERKREGPSDPAATEKRLTEQYEAFLARRRGDASLTDLSRLPCHRDGDTLLFGEGLKLPPPSLVCLSDKHFWKIRFQTGTAETPQGSTPWSWWTQDPRKSPDDVRLTRHPPAQFPPATAAGIYSLLQAKGVFDPYAGWGDRCVAALARGVSYFGVDRNADLVPAYESLLSEFAGEAGAPVRVLLGEPVESVLGRLGTRGGEGGSESATQNHVSARDSRDGGDGLTSPSLLSSASLASLLSEVDVVFSSPPWYKEVPHKGQGLMLQEKYASCETDYNRFLQTSLAPVAKHFLEGHVPSVRWIALYINEEMATHLGELVGCRHTQTIHIHLSSKVSGTVYCWKVAPSPSSLPSLSGLGSVQSIERGTDSKRSLSSVVEGGPGEADTDTGTGPSRRKSRKTATLIMGELSMQ</sequence>
<accession>A0A0G4HFA4</accession>
<feature type="region of interest" description="Disordered" evidence="1">
    <location>
        <begin position="462"/>
        <end position="511"/>
    </location>
</feature>
<dbReference type="SUPFAM" id="SSF53335">
    <property type="entry name" value="S-adenosyl-L-methionine-dependent methyltransferases"/>
    <property type="match status" value="1"/>
</dbReference>
<dbReference type="InterPro" id="IPR029063">
    <property type="entry name" value="SAM-dependent_MTases_sf"/>
</dbReference>
<dbReference type="AlphaFoldDB" id="A0A0G4HFA4"/>
<feature type="compositionally biased region" description="Basic and acidic residues" evidence="1">
    <location>
        <begin position="101"/>
        <end position="117"/>
    </location>
</feature>
<feature type="region of interest" description="Disordered" evidence="1">
    <location>
        <begin position="184"/>
        <end position="206"/>
    </location>
</feature>
<dbReference type="EMBL" id="CDMZ01002520">
    <property type="protein sequence ID" value="CEM42728.1"/>
    <property type="molecule type" value="Genomic_DNA"/>
</dbReference>
<gene>
    <name evidence="2" type="ORF">Cvel_26983</name>
</gene>